<sequence>MGKTTRWLRGLLGMKKDKDIADNSSLNDKKGKKKWTSIKSGNDSRAANQSPVINRASDSVWLRSSDKEQNKHAIAVAAATAAAADAAVASAQAAAAVVRLTSQGRQNVYGGGRERWAALKIQSVFRGYLIQDYDISNIEESSASGKLIDWHDEEGFPAENPSPEIVDQECQ</sequence>
<dbReference type="PROSITE" id="PS50096">
    <property type="entry name" value="IQ"/>
    <property type="match status" value="1"/>
</dbReference>
<evidence type="ECO:0000256" key="1">
    <source>
        <dbReference type="ARBA" id="ARBA00022860"/>
    </source>
</evidence>
<evidence type="ECO:0000256" key="2">
    <source>
        <dbReference type="ARBA" id="ARBA00024341"/>
    </source>
</evidence>
<dbReference type="EMBL" id="JAUIZM010000017">
    <property type="protein sequence ID" value="KAK1352412.1"/>
    <property type="molecule type" value="Genomic_DNA"/>
</dbReference>
<dbReference type="Proteomes" id="UP001237642">
    <property type="component" value="Unassembled WGS sequence"/>
</dbReference>
<proteinExistence type="inferred from homology"/>
<comment type="caution">
    <text evidence="4">The sequence shown here is derived from an EMBL/GenBank/DDBJ whole genome shotgun (WGS) entry which is preliminary data.</text>
</comment>
<evidence type="ECO:0000313" key="4">
    <source>
        <dbReference type="EMBL" id="KAK1352412.1"/>
    </source>
</evidence>
<feature type="compositionally biased region" description="Polar residues" evidence="3">
    <location>
        <begin position="37"/>
        <end position="50"/>
    </location>
</feature>
<reference evidence="4" key="2">
    <citation type="submission" date="2023-05" db="EMBL/GenBank/DDBJ databases">
        <authorList>
            <person name="Schelkunov M.I."/>
        </authorList>
    </citation>
    <scope>NUCLEOTIDE SEQUENCE</scope>
    <source>
        <strain evidence="4">Hsosn_3</strain>
        <tissue evidence="4">Leaf</tissue>
    </source>
</reference>
<comment type="similarity">
    <text evidence="2">Belongs to the IQD family.</text>
</comment>
<evidence type="ECO:0000313" key="5">
    <source>
        <dbReference type="Proteomes" id="UP001237642"/>
    </source>
</evidence>
<keyword evidence="1" id="KW-0112">Calmodulin-binding</keyword>
<evidence type="ECO:0000256" key="3">
    <source>
        <dbReference type="SAM" id="MobiDB-lite"/>
    </source>
</evidence>
<gene>
    <name evidence="4" type="ORF">POM88_053351</name>
</gene>
<reference evidence="4" key="1">
    <citation type="submission" date="2023-02" db="EMBL/GenBank/DDBJ databases">
        <title>Genome of toxic invasive species Heracleum sosnowskyi carries increased number of genes despite the absence of recent whole-genome duplications.</title>
        <authorList>
            <person name="Schelkunov M."/>
            <person name="Shtratnikova V."/>
            <person name="Makarenko M."/>
            <person name="Klepikova A."/>
            <person name="Omelchenko D."/>
            <person name="Novikova G."/>
            <person name="Obukhova E."/>
            <person name="Bogdanov V."/>
            <person name="Penin A."/>
            <person name="Logacheva M."/>
        </authorList>
    </citation>
    <scope>NUCLEOTIDE SEQUENCE</scope>
    <source>
        <strain evidence="4">Hsosn_3</strain>
        <tissue evidence="4">Leaf</tissue>
    </source>
</reference>
<organism evidence="4 5">
    <name type="scientific">Heracleum sosnowskyi</name>
    <dbReference type="NCBI Taxonomy" id="360622"/>
    <lineage>
        <taxon>Eukaryota</taxon>
        <taxon>Viridiplantae</taxon>
        <taxon>Streptophyta</taxon>
        <taxon>Embryophyta</taxon>
        <taxon>Tracheophyta</taxon>
        <taxon>Spermatophyta</taxon>
        <taxon>Magnoliopsida</taxon>
        <taxon>eudicotyledons</taxon>
        <taxon>Gunneridae</taxon>
        <taxon>Pentapetalae</taxon>
        <taxon>asterids</taxon>
        <taxon>campanulids</taxon>
        <taxon>Apiales</taxon>
        <taxon>Apiaceae</taxon>
        <taxon>Apioideae</taxon>
        <taxon>apioid superclade</taxon>
        <taxon>Tordylieae</taxon>
        <taxon>Tordyliinae</taxon>
        <taxon>Heracleum</taxon>
    </lineage>
</organism>
<dbReference type="PANTHER" id="PTHR32295">
    <property type="entry name" value="IQ-DOMAIN 5-RELATED"/>
    <property type="match status" value="1"/>
</dbReference>
<dbReference type="AlphaFoldDB" id="A0AAD8LXP6"/>
<feature type="region of interest" description="Disordered" evidence="3">
    <location>
        <begin position="20"/>
        <end position="50"/>
    </location>
</feature>
<accession>A0AAD8LXP6</accession>
<dbReference type="GO" id="GO:0005516">
    <property type="term" value="F:calmodulin binding"/>
    <property type="evidence" value="ECO:0007669"/>
    <property type="project" value="UniProtKB-KW"/>
</dbReference>
<name>A0AAD8LXP6_9APIA</name>
<protein>
    <submittedName>
        <fullName evidence="4">Uncharacterized protein</fullName>
    </submittedName>
</protein>
<feature type="region of interest" description="Disordered" evidence="3">
    <location>
        <begin position="149"/>
        <end position="171"/>
    </location>
</feature>
<keyword evidence="5" id="KW-1185">Reference proteome</keyword>
<dbReference type="PANTHER" id="PTHR32295:SF10">
    <property type="entry name" value="PROTEIN IQ-DOMAIN 25"/>
    <property type="match status" value="1"/>
</dbReference>